<feature type="transmembrane region" description="Helical" evidence="6">
    <location>
        <begin position="28"/>
        <end position="52"/>
    </location>
</feature>
<dbReference type="PIRSF" id="PIRSF000126">
    <property type="entry name" value="11-beta-HSD1"/>
    <property type="match status" value="1"/>
</dbReference>
<evidence type="ECO:0008006" key="8">
    <source>
        <dbReference type="Google" id="ProtNLM"/>
    </source>
</evidence>
<dbReference type="PRINTS" id="PR00081">
    <property type="entry name" value="GDHRDH"/>
</dbReference>
<keyword evidence="6" id="KW-0812">Transmembrane</keyword>
<dbReference type="FunFam" id="3.40.50.720:FF:000137">
    <property type="entry name" value="Hydroxysteroid (17-beta) dehydrogenase 3"/>
    <property type="match status" value="1"/>
</dbReference>
<dbReference type="CDD" id="cd05356">
    <property type="entry name" value="17beta-HSD1_like_SDR_c"/>
    <property type="match status" value="1"/>
</dbReference>
<gene>
    <name evidence="7" type="ORF">g.45842</name>
</gene>
<feature type="non-terminal residue" evidence="7">
    <location>
        <position position="1"/>
    </location>
</feature>
<evidence type="ECO:0000313" key="7">
    <source>
        <dbReference type="EMBL" id="JAS35390.1"/>
    </source>
</evidence>
<dbReference type="InterPro" id="IPR020904">
    <property type="entry name" value="Sc_DH/Rdtase_CS"/>
</dbReference>
<dbReference type="PANTHER" id="PTHR44889:SF1">
    <property type="entry name" value="INACTIVE HYDROXYSTEROID DEHYDROGENASE-LIKE PROTEIN 1"/>
    <property type="match status" value="1"/>
</dbReference>
<comment type="similarity">
    <text evidence="5">Belongs to the short-chain dehydrogenases/reductases (SDR) family. 17-beta-HSD 3 subfamily.</text>
</comment>
<dbReference type="Pfam" id="PF00106">
    <property type="entry name" value="adh_short"/>
    <property type="match status" value="1"/>
</dbReference>
<accession>A0A1B6EBX6</accession>
<proteinExistence type="inferred from homology"/>
<dbReference type="InterPro" id="IPR002347">
    <property type="entry name" value="SDR_fam"/>
</dbReference>
<keyword evidence="3" id="KW-0560">Oxidoreductase</keyword>
<evidence type="ECO:0000256" key="6">
    <source>
        <dbReference type="SAM" id="Phobius"/>
    </source>
</evidence>
<keyword evidence="2" id="KW-0521">NADP</keyword>
<dbReference type="InterPro" id="IPR036291">
    <property type="entry name" value="NAD(P)-bd_dom_sf"/>
</dbReference>
<dbReference type="PRINTS" id="PR00080">
    <property type="entry name" value="SDRFAMILY"/>
</dbReference>
<evidence type="ECO:0000256" key="2">
    <source>
        <dbReference type="ARBA" id="ARBA00022857"/>
    </source>
</evidence>
<organism evidence="7">
    <name type="scientific">Clastoptera arizonana</name>
    <name type="common">Arizona spittle bug</name>
    <dbReference type="NCBI Taxonomy" id="38151"/>
    <lineage>
        <taxon>Eukaryota</taxon>
        <taxon>Metazoa</taxon>
        <taxon>Ecdysozoa</taxon>
        <taxon>Arthropoda</taxon>
        <taxon>Hexapoda</taxon>
        <taxon>Insecta</taxon>
        <taxon>Pterygota</taxon>
        <taxon>Neoptera</taxon>
        <taxon>Paraneoptera</taxon>
        <taxon>Hemiptera</taxon>
        <taxon>Auchenorrhyncha</taxon>
        <taxon>Cercopoidea</taxon>
        <taxon>Clastopteridae</taxon>
        <taxon>Clastoptera</taxon>
    </lineage>
</organism>
<name>A0A1B6EBX6_9HEMI</name>
<dbReference type="AlphaFoldDB" id="A0A1B6EBX6"/>
<evidence type="ECO:0000256" key="3">
    <source>
        <dbReference type="ARBA" id="ARBA00023002"/>
    </source>
</evidence>
<dbReference type="PROSITE" id="PS00061">
    <property type="entry name" value="ADH_SHORT"/>
    <property type="match status" value="1"/>
</dbReference>
<reference evidence="7" key="1">
    <citation type="submission" date="2015-12" db="EMBL/GenBank/DDBJ databases">
        <title>De novo transcriptome assembly of four potential Pierce s Disease insect vectors from Arizona vineyards.</title>
        <authorList>
            <person name="Tassone E.E."/>
        </authorList>
    </citation>
    <scope>NUCLEOTIDE SEQUENCE</scope>
</reference>
<comment type="subcellular location">
    <subcellularLocation>
        <location evidence="1">Mitochondrion</location>
    </subcellularLocation>
</comment>
<protein>
    <recommendedName>
        <fullName evidence="8">Hydroxysteroid dehydrogenase-like protein 1</fullName>
    </recommendedName>
</protein>
<evidence type="ECO:0000256" key="1">
    <source>
        <dbReference type="ARBA" id="ARBA00004173"/>
    </source>
</evidence>
<keyword evidence="6" id="KW-1133">Transmembrane helix</keyword>
<dbReference type="Gene3D" id="3.40.50.720">
    <property type="entry name" value="NAD(P)-binding Rossmann-like Domain"/>
    <property type="match status" value="1"/>
</dbReference>
<dbReference type="SUPFAM" id="SSF51735">
    <property type="entry name" value="NAD(P)-binding Rossmann-fold domains"/>
    <property type="match status" value="1"/>
</dbReference>
<dbReference type="PANTHER" id="PTHR44889">
    <property type="entry name" value="INACTIVE HYDROXYSTEROID DEHYDROGENASE-LIKE PROTEIN 1"/>
    <property type="match status" value="1"/>
</dbReference>
<sequence length="341" mass="38536">LFVRSLHLEKESVSVQPWRCAMITLHEVFLAIGCAVVVFIIVDLLWQLFFGLKAHVLSRSKLFQTSLKDKYGSWAVVTGSTDGIGRAYAKELAKRGVNVVLISRTEEKLVKVASEIQNQYGVKTRIICADFSKGQEIFDQIEKELSDIPVGILVNNVGKNITFPMYLGEVPHEELWDIININIGATVTMTRMLLPKMLEKRKGAIVNVSSSSELQPLPLMTVYAASKAFVKSFSDAIRVEYRDKGITIQHLSPFYVNTKMNAFSYRLQENSLLVPDAEAYAENAINTLGLTTHSTGYWAHGIQYFFTIIPPRWIRAYVGCFINQIFRKDFLQKAEIKISTQ</sequence>
<dbReference type="InterPro" id="IPR052149">
    <property type="entry name" value="17-beta-HSD3-like"/>
</dbReference>
<keyword evidence="6" id="KW-0472">Membrane</keyword>
<dbReference type="GO" id="GO:0005739">
    <property type="term" value="C:mitochondrion"/>
    <property type="evidence" value="ECO:0007669"/>
    <property type="project" value="UniProtKB-SubCell"/>
</dbReference>
<evidence type="ECO:0000256" key="5">
    <source>
        <dbReference type="ARBA" id="ARBA00038261"/>
    </source>
</evidence>
<evidence type="ECO:0000256" key="4">
    <source>
        <dbReference type="ARBA" id="ARBA00023128"/>
    </source>
</evidence>
<keyword evidence="4" id="KW-0496">Mitochondrion</keyword>
<dbReference type="GO" id="GO:0016491">
    <property type="term" value="F:oxidoreductase activity"/>
    <property type="evidence" value="ECO:0007669"/>
    <property type="project" value="UniProtKB-KW"/>
</dbReference>
<dbReference type="EMBL" id="GEDC01001908">
    <property type="protein sequence ID" value="JAS35390.1"/>
    <property type="molecule type" value="Transcribed_RNA"/>
</dbReference>